<dbReference type="Proteomes" id="UP000247476">
    <property type="component" value="Unassembled WGS sequence"/>
</dbReference>
<dbReference type="OrthoDB" id="9810086at2"/>
<evidence type="ECO:0000256" key="4">
    <source>
        <dbReference type="ARBA" id="ARBA00022692"/>
    </source>
</evidence>
<keyword evidence="2 7" id="KW-0813">Transport</keyword>
<accession>A0A2V5KHG9</accession>
<feature type="transmembrane region" description="Helical" evidence="7">
    <location>
        <begin position="113"/>
        <end position="132"/>
    </location>
</feature>
<dbReference type="PROSITE" id="PS50928">
    <property type="entry name" value="ABC_TM1"/>
    <property type="match status" value="1"/>
</dbReference>
<evidence type="ECO:0000259" key="8">
    <source>
        <dbReference type="PROSITE" id="PS50928"/>
    </source>
</evidence>
<dbReference type="EMBL" id="QJVJ01000006">
    <property type="protein sequence ID" value="PYI53770.1"/>
    <property type="molecule type" value="Genomic_DNA"/>
</dbReference>
<keyword evidence="4 7" id="KW-0812">Transmembrane</keyword>
<comment type="caution">
    <text evidence="9">The sequence shown here is derived from an EMBL/GenBank/DDBJ whole genome shotgun (WGS) entry which is preliminary data.</text>
</comment>
<feature type="domain" description="ABC transmembrane type-1" evidence="8">
    <location>
        <begin position="75"/>
        <end position="276"/>
    </location>
</feature>
<reference evidence="9 10" key="1">
    <citation type="submission" date="2018-05" db="EMBL/GenBank/DDBJ databases">
        <title>Paenibacillus flagellatus sp. nov., isolated from selenium mineral soil.</title>
        <authorList>
            <person name="Dai X."/>
        </authorList>
    </citation>
    <scope>NUCLEOTIDE SEQUENCE [LARGE SCALE GENOMIC DNA]</scope>
    <source>
        <strain evidence="9 10">DXL2</strain>
    </source>
</reference>
<dbReference type="GO" id="GO:0005886">
    <property type="term" value="C:plasma membrane"/>
    <property type="evidence" value="ECO:0007669"/>
    <property type="project" value="UniProtKB-SubCell"/>
</dbReference>
<comment type="subcellular location">
    <subcellularLocation>
        <location evidence="1 7">Cell membrane</location>
        <topology evidence="1 7">Multi-pass membrane protein</topology>
    </subcellularLocation>
</comment>
<dbReference type="PANTHER" id="PTHR43744:SF9">
    <property type="entry name" value="POLYGALACTURONAN_RHAMNOGALACTURONAN TRANSPORT SYSTEM PERMEASE PROTEIN YTCP"/>
    <property type="match status" value="1"/>
</dbReference>
<sequence>MVEYPSLGRKLFAGFNYAFLLAMAVACLFPLVHVLAVSFSSSTAAGNGLVKLWPVGFNAKAYAFVLHKEAFLLSFLVSVKRVALGTLINVLMTVMIAYPLAKEANVFRFRTFYVWYFFVTVLFGGGLIPLYMIMKMTGVLDTVWALILPGAVPVFSILLMLNFFRTLPRDLEEAAFIDGAGHWATLWRVYVPLSAPGIATISLLSLVGHWNSWFDGIIYMSDPDHYPLQSYLQTVVIQTNTSGLDEQDAELMKELSNRTIKAAQIFLAALPILLVYPFLQKFFIKGVVLGSVKE</sequence>
<feature type="transmembrane region" description="Helical" evidence="7">
    <location>
        <begin position="262"/>
        <end position="279"/>
    </location>
</feature>
<evidence type="ECO:0000313" key="9">
    <source>
        <dbReference type="EMBL" id="PYI53770.1"/>
    </source>
</evidence>
<organism evidence="9 10">
    <name type="scientific">Paenibacillus flagellatus</name>
    <dbReference type="NCBI Taxonomy" id="2211139"/>
    <lineage>
        <taxon>Bacteria</taxon>
        <taxon>Bacillati</taxon>
        <taxon>Bacillota</taxon>
        <taxon>Bacilli</taxon>
        <taxon>Bacillales</taxon>
        <taxon>Paenibacillaceae</taxon>
        <taxon>Paenibacillus</taxon>
    </lineage>
</organism>
<dbReference type="Pfam" id="PF00528">
    <property type="entry name" value="BPD_transp_1"/>
    <property type="match status" value="1"/>
</dbReference>
<evidence type="ECO:0000313" key="10">
    <source>
        <dbReference type="Proteomes" id="UP000247476"/>
    </source>
</evidence>
<gene>
    <name evidence="9" type="ORF">DLM86_14495</name>
</gene>
<dbReference type="SUPFAM" id="SSF161098">
    <property type="entry name" value="MetI-like"/>
    <property type="match status" value="1"/>
</dbReference>
<dbReference type="InterPro" id="IPR000515">
    <property type="entry name" value="MetI-like"/>
</dbReference>
<evidence type="ECO:0000256" key="6">
    <source>
        <dbReference type="ARBA" id="ARBA00023136"/>
    </source>
</evidence>
<keyword evidence="3" id="KW-1003">Cell membrane</keyword>
<keyword evidence="10" id="KW-1185">Reference proteome</keyword>
<keyword evidence="5 7" id="KW-1133">Transmembrane helix</keyword>
<dbReference type="CDD" id="cd06261">
    <property type="entry name" value="TM_PBP2"/>
    <property type="match status" value="1"/>
</dbReference>
<protein>
    <submittedName>
        <fullName evidence="9">ABC transporter permease</fullName>
    </submittedName>
</protein>
<keyword evidence="6 7" id="KW-0472">Membrane</keyword>
<dbReference type="RefSeq" id="WP_110840759.1">
    <property type="nucleotide sequence ID" value="NZ_QJVJ01000006.1"/>
</dbReference>
<dbReference type="Gene3D" id="1.10.3720.10">
    <property type="entry name" value="MetI-like"/>
    <property type="match status" value="1"/>
</dbReference>
<evidence type="ECO:0000256" key="3">
    <source>
        <dbReference type="ARBA" id="ARBA00022475"/>
    </source>
</evidence>
<evidence type="ECO:0000256" key="7">
    <source>
        <dbReference type="RuleBase" id="RU363032"/>
    </source>
</evidence>
<evidence type="ECO:0000256" key="2">
    <source>
        <dbReference type="ARBA" id="ARBA00022448"/>
    </source>
</evidence>
<proteinExistence type="inferred from homology"/>
<feature type="transmembrane region" description="Helical" evidence="7">
    <location>
        <begin position="12"/>
        <end position="32"/>
    </location>
</feature>
<evidence type="ECO:0000256" key="1">
    <source>
        <dbReference type="ARBA" id="ARBA00004651"/>
    </source>
</evidence>
<dbReference type="GO" id="GO:0055085">
    <property type="term" value="P:transmembrane transport"/>
    <property type="evidence" value="ECO:0007669"/>
    <property type="project" value="InterPro"/>
</dbReference>
<feature type="transmembrane region" description="Helical" evidence="7">
    <location>
        <begin position="82"/>
        <end position="101"/>
    </location>
</feature>
<dbReference type="PANTHER" id="PTHR43744">
    <property type="entry name" value="ABC TRANSPORTER PERMEASE PROTEIN MG189-RELATED-RELATED"/>
    <property type="match status" value="1"/>
</dbReference>
<name>A0A2V5KHG9_9BACL</name>
<dbReference type="InterPro" id="IPR035906">
    <property type="entry name" value="MetI-like_sf"/>
</dbReference>
<comment type="similarity">
    <text evidence="7">Belongs to the binding-protein-dependent transport system permease family.</text>
</comment>
<dbReference type="AlphaFoldDB" id="A0A2V5KHG9"/>
<feature type="transmembrane region" description="Helical" evidence="7">
    <location>
        <begin position="144"/>
        <end position="164"/>
    </location>
</feature>
<evidence type="ECO:0000256" key="5">
    <source>
        <dbReference type="ARBA" id="ARBA00022989"/>
    </source>
</evidence>